<dbReference type="Proteomes" id="UP001056778">
    <property type="component" value="Chromosome 8"/>
</dbReference>
<protein>
    <submittedName>
        <fullName evidence="1">Wd-repeat protein interacting with phosphoinosides wipi -related</fullName>
    </submittedName>
</protein>
<organism evidence="1 2">
    <name type="scientific">Holotrichia oblita</name>
    <name type="common">Chafer beetle</name>
    <dbReference type="NCBI Taxonomy" id="644536"/>
    <lineage>
        <taxon>Eukaryota</taxon>
        <taxon>Metazoa</taxon>
        <taxon>Ecdysozoa</taxon>
        <taxon>Arthropoda</taxon>
        <taxon>Hexapoda</taxon>
        <taxon>Insecta</taxon>
        <taxon>Pterygota</taxon>
        <taxon>Neoptera</taxon>
        <taxon>Endopterygota</taxon>
        <taxon>Coleoptera</taxon>
        <taxon>Polyphaga</taxon>
        <taxon>Scarabaeiformia</taxon>
        <taxon>Scarabaeidae</taxon>
        <taxon>Melolonthinae</taxon>
        <taxon>Holotrichia</taxon>
    </lineage>
</organism>
<evidence type="ECO:0000313" key="2">
    <source>
        <dbReference type="Proteomes" id="UP001056778"/>
    </source>
</evidence>
<name>A0ACB9SSQ3_HOLOL</name>
<sequence length="593" mass="66807">MINETNTCETVGQLKEVNTESNTTRLLGSVHVLRDTPVIADIIIHEPPAQVSPLTETTANCTEQNDLDKSQILSIEIPKTPPKNITSTEFNQNEIAISNIKVPTPTDLKNRKIKEKVPAVATSFQWQQYLKSKDEKKRNEEEKRMQRQEERKSKQMEQRICIGDDTHQTSADQPTDNNQDYQLNDFVVVVYNGQHYPGKIIGIKDENDYLQYEVDGTMHRSLAVGSHSGYRLYSLGGVEALEQIYHNTTEDTCLVERLFSSSLVAVVSLTAPRKLKVCHFKKGTEICNYSYSNTILAVKLNRQRLVVCLEESLYIHNIRDMKVLHTIRETPPNPQGLCALSIDNDNCFLAYPGSSTIGEVQIFDAINLHAKTMIPAHDSPLAAIAFSPNGTRIATASEKGTVIRVFSVSDGTKLFEFRRGVKRCVAISSLVFSMCSNYLGCSSNTETVHIFKLEEPKDRIQNQLRLLVATEDGFLYVYNMDSNEGGDLTLYKQHRLDGKIDETKTDGPPRSEPQPIQDGERQQPHRTFFSKLDRNNSLYGSFRKTRKKYGDRSNNNENEQILKEDGIGAISIICPVLVMCLKDVTAIIHTGVK</sequence>
<proteinExistence type="predicted"/>
<dbReference type="EMBL" id="CM043022">
    <property type="protein sequence ID" value="KAI4456782.1"/>
    <property type="molecule type" value="Genomic_DNA"/>
</dbReference>
<gene>
    <name evidence="1" type="ORF">MML48_8g00010711</name>
</gene>
<comment type="caution">
    <text evidence="1">The sequence shown here is derived from an EMBL/GenBank/DDBJ whole genome shotgun (WGS) entry which is preliminary data.</text>
</comment>
<reference evidence="1" key="1">
    <citation type="submission" date="2022-04" db="EMBL/GenBank/DDBJ databases">
        <title>Chromosome-scale genome assembly of Holotrichia oblita Faldermann.</title>
        <authorList>
            <person name="Rongchong L."/>
        </authorList>
    </citation>
    <scope>NUCLEOTIDE SEQUENCE</scope>
    <source>
        <strain evidence="1">81SQS9</strain>
    </source>
</reference>
<keyword evidence="2" id="KW-1185">Reference proteome</keyword>
<evidence type="ECO:0000313" key="1">
    <source>
        <dbReference type="EMBL" id="KAI4456782.1"/>
    </source>
</evidence>
<accession>A0ACB9SSQ3</accession>